<evidence type="ECO:0000313" key="3">
    <source>
        <dbReference type="Proteomes" id="UP000239874"/>
    </source>
</evidence>
<accession>A0A2S6AMB5</accession>
<dbReference type="Gene3D" id="3.40.50.1820">
    <property type="entry name" value="alpha/beta hydrolase"/>
    <property type="match status" value="1"/>
</dbReference>
<evidence type="ECO:0000259" key="1">
    <source>
        <dbReference type="Pfam" id="PF05057"/>
    </source>
</evidence>
<comment type="caution">
    <text evidence="2">The sequence shown here is derived from an EMBL/GenBank/DDBJ whole genome shotgun (WGS) entry which is preliminary data.</text>
</comment>
<proteinExistence type="predicted"/>
<gene>
    <name evidence="2" type="ORF">C5E45_20190</name>
</gene>
<dbReference type="SUPFAM" id="SSF53474">
    <property type="entry name" value="alpha/beta-Hydrolases"/>
    <property type="match status" value="1"/>
</dbReference>
<organism evidence="2 3">
    <name type="scientific">Nocardia nova</name>
    <dbReference type="NCBI Taxonomy" id="37330"/>
    <lineage>
        <taxon>Bacteria</taxon>
        <taxon>Bacillati</taxon>
        <taxon>Actinomycetota</taxon>
        <taxon>Actinomycetes</taxon>
        <taxon>Mycobacteriales</taxon>
        <taxon>Nocardiaceae</taxon>
        <taxon>Nocardia</taxon>
    </lineage>
</organism>
<dbReference type="AlphaFoldDB" id="A0A2S6AMB5"/>
<dbReference type="EMBL" id="PSZC01000014">
    <property type="protein sequence ID" value="PPJ36374.1"/>
    <property type="molecule type" value="Genomic_DNA"/>
</dbReference>
<feature type="domain" description="DUF676" evidence="1">
    <location>
        <begin position="65"/>
        <end position="187"/>
    </location>
</feature>
<dbReference type="InterPro" id="IPR007751">
    <property type="entry name" value="DUF676_lipase-like"/>
</dbReference>
<evidence type="ECO:0000313" key="2">
    <source>
        <dbReference type="EMBL" id="PPJ36374.1"/>
    </source>
</evidence>
<name>A0A2S6AMB5_9NOCA</name>
<dbReference type="InterPro" id="IPR029058">
    <property type="entry name" value="AB_hydrolase_fold"/>
</dbReference>
<dbReference type="Pfam" id="PF05057">
    <property type="entry name" value="DUF676"/>
    <property type="match status" value="1"/>
</dbReference>
<dbReference type="Proteomes" id="UP000239874">
    <property type="component" value="Unassembled WGS sequence"/>
</dbReference>
<reference evidence="2 3" key="1">
    <citation type="submission" date="2018-02" db="EMBL/GenBank/DDBJ databases">
        <title>8 Nocardia nova and 1 Nocardia cyriacigeorgica strain used for evolution to TMP-SMX.</title>
        <authorList>
            <person name="Mehta H."/>
            <person name="Weng J."/>
            <person name="Shamoo Y."/>
        </authorList>
    </citation>
    <scope>NUCLEOTIDE SEQUENCE [LARGE SCALE GENOMIC DNA]</scope>
    <source>
        <strain evidence="2 3">MDA3139</strain>
    </source>
</reference>
<protein>
    <recommendedName>
        <fullName evidence="1">DUF676 domain-containing protein</fullName>
    </recommendedName>
</protein>
<sequence>MEDSRNRKADAMSSNALLRSTRRIAAVVVWFLAATTLIAAPAEAGAPCDHPSQAAEEVATFAADRHPLVFVHGWTGKGKELQRSWDAINARMPKTFQARFFDYSNANTEWAASPRVASCLAAYLRAVSKAHHDAGGDGRVFVVAHSMGGLATRFATSQAYTDHPATADLLAGLTTIDTPHLGSPFGNTPEGAVWQWINELKDPDLLPDRNSDALRCLAPHNRTTSLPSGCDLPPYLPSGVPLGQISGDNVVRRTLFGMPLYDIDLRSDGVVGVDSATGYLPQSGPPGASAPRMSNAYVQDVSCTVTTDETMSLLRSFRGGNVPAAIIQAELQAISFLSNDSAVLDQINNGQPGPQLSVMLLVATLVYPCSHGAMRYNPDSIDAVVQSLRDQLRSTPQPKITVLRPFDRAGKLAAGWALDDRTTGTIDCRFASPSPSAVDPGIQECAPVAAEADSCLITPQATTAFCLENPFAPTIVRNAITGQTHTDSPATEFPVPIGIILDDGTTCRRRIGGSWPTTDAKPDYVGYYNCSQGAKFRAVWGPPDGNGITKTESGWIVETGGEHGSLTTHKITEALFVGVA</sequence>